<reference evidence="1 2" key="1">
    <citation type="journal article" date="2021" name="Genome Biol. Evol.">
        <title>Complete Genome Sequencing of a Novel Gloeobacter Species from a Waterfall Cave in Mexico.</title>
        <authorList>
            <person name="Saw J.H."/>
            <person name="Cardona T."/>
            <person name="Montejano G."/>
        </authorList>
    </citation>
    <scope>NUCLEOTIDE SEQUENCE [LARGE SCALE GENOMIC DNA]</scope>
    <source>
        <strain evidence="1">MG652769</strain>
    </source>
</reference>
<gene>
    <name evidence="1" type="ORF">ISF26_22570</name>
</gene>
<dbReference type="PANTHER" id="PTHR36142">
    <property type="entry name" value="METALLO-HYDROLASE/OXIDOREDUCTASE SUPERFAMILY PROTEIN"/>
    <property type="match status" value="1"/>
</dbReference>
<name>A0ABY3PLD6_9CYAN</name>
<organism evidence="1 2">
    <name type="scientific">Gloeobacter morelensis MG652769</name>
    <dbReference type="NCBI Taxonomy" id="2781736"/>
    <lineage>
        <taxon>Bacteria</taxon>
        <taxon>Bacillati</taxon>
        <taxon>Cyanobacteriota</taxon>
        <taxon>Cyanophyceae</taxon>
        <taxon>Gloeobacterales</taxon>
        <taxon>Gloeobacteraceae</taxon>
        <taxon>Gloeobacter</taxon>
        <taxon>Gloeobacter morelensis</taxon>
    </lineage>
</organism>
<dbReference type="Proteomes" id="UP001054846">
    <property type="component" value="Chromosome"/>
</dbReference>
<evidence type="ECO:0000313" key="1">
    <source>
        <dbReference type="EMBL" id="UFP94490.1"/>
    </source>
</evidence>
<dbReference type="EMBL" id="CP063845">
    <property type="protein sequence ID" value="UFP94490.1"/>
    <property type="molecule type" value="Genomic_DNA"/>
</dbReference>
<keyword evidence="2" id="KW-1185">Reference proteome</keyword>
<dbReference type="PANTHER" id="PTHR36142:SF2">
    <property type="entry name" value="METALLO-HYDROLASE_OXIDOREDUCTASE SUPERFAMILY PROTEIN"/>
    <property type="match status" value="1"/>
</dbReference>
<proteinExistence type="predicted"/>
<dbReference type="RefSeq" id="WP_230841540.1">
    <property type="nucleotide sequence ID" value="NZ_CP063845.1"/>
</dbReference>
<protein>
    <submittedName>
        <fullName evidence="1">MBL fold metallo-hydrolase</fullName>
    </submittedName>
</protein>
<dbReference type="Gene3D" id="3.60.15.10">
    <property type="entry name" value="Ribonuclease Z/Hydroxyacylglutathione hydrolase-like"/>
    <property type="match status" value="1"/>
</dbReference>
<dbReference type="InterPro" id="IPR036866">
    <property type="entry name" value="RibonucZ/Hydroxyglut_hydro"/>
</dbReference>
<dbReference type="Pfam" id="PF13483">
    <property type="entry name" value="Lactamase_B_3"/>
    <property type="match status" value="1"/>
</dbReference>
<sequence>MKLTRIDLNSWIVEMAGQTLLIDPWLVDPLVFGAGWLIELRHVTPPAFTPETLPPVDLLLISQAQPDHCHRPTLERLPRTLPAVVSPAAARVLRELQFSSVHALANFEQFRLGNLRVTAVPGAEVQFEQENGYLLCDEGTGETLYYEPHQSTPEIQRQVAGLGSVNVLMMPVVGLQLPLLGEVVMGPQSALAMARTIQPDTIVPTTLGEVQAGGIAGQWLKPVGSVEEFSDKLATSGLASRFLRPAPGQTLELVFSRH</sequence>
<dbReference type="SUPFAM" id="SSF56281">
    <property type="entry name" value="Metallo-hydrolase/oxidoreductase"/>
    <property type="match status" value="1"/>
</dbReference>
<accession>A0ABY3PLD6</accession>
<evidence type="ECO:0000313" key="2">
    <source>
        <dbReference type="Proteomes" id="UP001054846"/>
    </source>
</evidence>